<keyword evidence="5" id="KW-0677">Repeat</keyword>
<dbReference type="SUPFAM" id="SSF103506">
    <property type="entry name" value="Mitochondrial carrier"/>
    <property type="match status" value="1"/>
</dbReference>
<dbReference type="Proteomes" id="UP000008743">
    <property type="component" value="Unassembled WGS sequence"/>
</dbReference>
<dbReference type="InterPro" id="IPR023395">
    <property type="entry name" value="MCP_dom_sf"/>
</dbReference>
<dbReference type="InterPro" id="IPR002067">
    <property type="entry name" value="MCP"/>
</dbReference>
<comment type="subcellular location">
    <subcellularLocation>
        <location evidence="1">Mitochondrion membrane</location>
        <topology evidence="1">Multi-pass membrane protein</topology>
    </subcellularLocation>
</comment>
<dbReference type="PROSITE" id="PS50920">
    <property type="entry name" value="SOLCAR"/>
    <property type="match status" value="3"/>
</dbReference>
<evidence type="ECO:0000256" key="1">
    <source>
        <dbReference type="ARBA" id="ARBA00004225"/>
    </source>
</evidence>
<name>A0A0D2WK45_CAPO3</name>
<dbReference type="InterPro" id="IPR050567">
    <property type="entry name" value="Mitochondrial_Carrier"/>
</dbReference>
<accession>A0A0D2WK45</accession>
<dbReference type="PANTHER" id="PTHR45624:SF10">
    <property type="entry name" value="SLC (SOLUTE CARRIER) HOMOLOG"/>
    <property type="match status" value="1"/>
</dbReference>
<dbReference type="AlphaFoldDB" id="A0A0D2WK45"/>
<dbReference type="OMA" id="CAGMSFW"/>
<comment type="similarity">
    <text evidence="2 10">Belongs to the mitochondrial carrier (TC 2.A.29) family.</text>
</comment>
<evidence type="ECO:0000313" key="11">
    <source>
        <dbReference type="EMBL" id="KJE89928.1"/>
    </source>
</evidence>
<keyword evidence="12" id="KW-1185">Reference proteome</keyword>
<keyword evidence="3 10" id="KW-0813">Transport</keyword>
<keyword evidence="4 9" id="KW-0812">Transmembrane</keyword>
<dbReference type="GO" id="GO:0022857">
    <property type="term" value="F:transmembrane transporter activity"/>
    <property type="evidence" value="ECO:0007669"/>
    <property type="project" value="TreeGrafter"/>
</dbReference>
<proteinExistence type="inferred from homology"/>
<dbReference type="PANTHER" id="PTHR45624">
    <property type="entry name" value="MITOCHONDRIAL BASIC AMINO ACIDS TRANSPORTER-RELATED"/>
    <property type="match status" value="1"/>
</dbReference>
<feature type="repeat" description="Solcar" evidence="9">
    <location>
        <begin position="184"/>
        <end position="274"/>
    </location>
</feature>
<dbReference type="InParanoid" id="A0A0D2WK45"/>
<sequence length="277" mass="29225">MNTSEFVAGTLGGGAGIAVGQPLDTIRVRLQTSKSVGFFATLSRTLSNEGVLGLYRGLVPPLAGIAGVNCLLFGVYGNAKSSLAALAGRPNDATLPLPLVYLAGAYGGAAACVLTTPIELIKCRQQVATGRSLSALEHANRIVASEGVLALYTGLPITLIRDVPSYGLYYACYECHWYRFVTSPAAIDSLVGGGVAGTVAWVSIYPLDVIKSRLQAQSARPQAQRQYAGIADCTSKILQHEGWRGFTRGLSATVFRAFPVNAVTFFVYELTKLATEG</sequence>
<feature type="repeat" description="Solcar" evidence="9">
    <location>
        <begin position="95"/>
        <end position="179"/>
    </location>
</feature>
<keyword evidence="8 9" id="KW-0472">Membrane</keyword>
<evidence type="ECO:0000256" key="6">
    <source>
        <dbReference type="ARBA" id="ARBA00022989"/>
    </source>
</evidence>
<feature type="repeat" description="Solcar" evidence="9">
    <location>
        <begin position="3"/>
        <end position="82"/>
    </location>
</feature>
<evidence type="ECO:0000256" key="3">
    <source>
        <dbReference type="ARBA" id="ARBA00022448"/>
    </source>
</evidence>
<keyword evidence="6" id="KW-1133">Transmembrane helix</keyword>
<dbReference type="EMBL" id="KE346361">
    <property type="protein sequence ID" value="KJE89928.1"/>
    <property type="molecule type" value="Genomic_DNA"/>
</dbReference>
<dbReference type="PRINTS" id="PR00926">
    <property type="entry name" value="MITOCARRIER"/>
</dbReference>
<dbReference type="OrthoDB" id="193856at2759"/>
<evidence type="ECO:0000256" key="5">
    <source>
        <dbReference type="ARBA" id="ARBA00022737"/>
    </source>
</evidence>
<dbReference type="Pfam" id="PF00153">
    <property type="entry name" value="Mito_carr"/>
    <property type="match status" value="3"/>
</dbReference>
<reference evidence="12" key="1">
    <citation type="submission" date="2011-02" db="EMBL/GenBank/DDBJ databases">
        <title>The Genome Sequence of Capsaspora owczarzaki ATCC 30864.</title>
        <authorList>
            <person name="Russ C."/>
            <person name="Cuomo C."/>
            <person name="Burger G."/>
            <person name="Gray M.W."/>
            <person name="Holland P.W.H."/>
            <person name="King N."/>
            <person name="Lang F.B.F."/>
            <person name="Roger A.J."/>
            <person name="Ruiz-Trillo I."/>
            <person name="Young S.K."/>
            <person name="Zeng Q."/>
            <person name="Gargeya S."/>
            <person name="Alvarado L."/>
            <person name="Berlin A."/>
            <person name="Chapman S.B."/>
            <person name="Chen Z."/>
            <person name="Freedman E."/>
            <person name="Gellesch M."/>
            <person name="Goldberg J."/>
            <person name="Griggs A."/>
            <person name="Gujja S."/>
            <person name="Heilman E."/>
            <person name="Heiman D."/>
            <person name="Howarth C."/>
            <person name="Mehta T."/>
            <person name="Neiman D."/>
            <person name="Pearson M."/>
            <person name="Roberts A."/>
            <person name="Saif S."/>
            <person name="Shea T."/>
            <person name="Shenoy N."/>
            <person name="Sisk P."/>
            <person name="Stolte C."/>
            <person name="Sykes S."/>
            <person name="White J."/>
            <person name="Yandava C."/>
            <person name="Haas B."/>
            <person name="Nusbaum C."/>
            <person name="Birren B."/>
        </authorList>
    </citation>
    <scope>NUCLEOTIDE SEQUENCE</scope>
    <source>
        <strain evidence="12">ATCC 30864</strain>
    </source>
</reference>
<evidence type="ECO:0000256" key="7">
    <source>
        <dbReference type="ARBA" id="ARBA00023128"/>
    </source>
</evidence>
<evidence type="ECO:0000256" key="2">
    <source>
        <dbReference type="ARBA" id="ARBA00006375"/>
    </source>
</evidence>
<evidence type="ECO:0000256" key="4">
    <source>
        <dbReference type="ARBA" id="ARBA00022692"/>
    </source>
</evidence>
<dbReference type="PhylomeDB" id="A0A0D2WK45"/>
<dbReference type="GO" id="GO:0031966">
    <property type="term" value="C:mitochondrial membrane"/>
    <property type="evidence" value="ECO:0007669"/>
    <property type="project" value="UniProtKB-SubCell"/>
</dbReference>
<organism evidence="11 12">
    <name type="scientific">Capsaspora owczarzaki (strain ATCC 30864)</name>
    <dbReference type="NCBI Taxonomy" id="595528"/>
    <lineage>
        <taxon>Eukaryota</taxon>
        <taxon>Filasterea</taxon>
        <taxon>Capsaspora</taxon>
    </lineage>
</organism>
<protein>
    <submittedName>
        <fullName evidence="11">Uncharacterized protein</fullName>
    </submittedName>
</protein>
<gene>
    <name evidence="11" type="ORF">CAOG_001328</name>
</gene>
<dbReference type="eggNOG" id="KOG0762">
    <property type="taxonomic scope" value="Eukaryota"/>
</dbReference>
<evidence type="ECO:0000256" key="10">
    <source>
        <dbReference type="RuleBase" id="RU000488"/>
    </source>
</evidence>
<evidence type="ECO:0000256" key="8">
    <source>
        <dbReference type="ARBA" id="ARBA00023136"/>
    </source>
</evidence>
<keyword evidence="7" id="KW-0496">Mitochondrion</keyword>
<evidence type="ECO:0000256" key="9">
    <source>
        <dbReference type="PROSITE-ProRule" id="PRU00282"/>
    </source>
</evidence>
<evidence type="ECO:0000313" key="12">
    <source>
        <dbReference type="Proteomes" id="UP000008743"/>
    </source>
</evidence>
<dbReference type="Gene3D" id="1.50.40.10">
    <property type="entry name" value="Mitochondrial carrier domain"/>
    <property type="match status" value="2"/>
</dbReference>
<dbReference type="InterPro" id="IPR018108">
    <property type="entry name" value="MCP_transmembrane"/>
</dbReference>